<keyword evidence="6" id="KW-0449">Lipoprotein</keyword>
<evidence type="ECO:0000256" key="7">
    <source>
        <dbReference type="SAM" id="SignalP"/>
    </source>
</evidence>
<feature type="domain" description="Fe/B12 periplasmic-binding" evidence="8">
    <location>
        <begin position="36"/>
        <end position="298"/>
    </location>
</feature>
<dbReference type="GO" id="GO:0030288">
    <property type="term" value="C:outer membrane-bounded periplasmic space"/>
    <property type="evidence" value="ECO:0007669"/>
    <property type="project" value="TreeGrafter"/>
</dbReference>
<evidence type="ECO:0000256" key="2">
    <source>
        <dbReference type="ARBA" id="ARBA00008814"/>
    </source>
</evidence>
<feature type="signal peptide" evidence="7">
    <location>
        <begin position="1"/>
        <end position="17"/>
    </location>
</feature>
<proteinExistence type="inferred from homology"/>
<evidence type="ECO:0000256" key="1">
    <source>
        <dbReference type="ARBA" id="ARBA00004193"/>
    </source>
</evidence>
<keyword evidence="5" id="KW-0564">Palmitate</keyword>
<protein>
    <submittedName>
        <fullName evidence="9">Iron-hydroxamate ABC transporter substrate-binding protein</fullName>
    </submittedName>
</protein>
<comment type="subcellular location">
    <subcellularLocation>
        <location evidence="1">Cell membrane</location>
        <topology evidence="1">Lipid-anchor</topology>
    </subcellularLocation>
</comment>
<dbReference type="PROSITE" id="PS50983">
    <property type="entry name" value="FE_B12_PBP"/>
    <property type="match status" value="1"/>
</dbReference>
<sequence length="298" mass="33538">MKKLFMLVSFISILVLAACQSDSSQAETKKKSGDHKIASMSIHLTNDLLALGITPAGSVVGGELKDFLPHVKDQLKDTKKLGPATDPDMEALLELNPDNIYLDKEFAGKDVSKYKKIGNTHVFDLDKGTWRDHLKDIGKIVNREKEAKTFIQQYENETKQVKTMINNELGKNAKVMAIRVNAKELRVFSTRRPMGPILFDDLKLKPADGIKDMDTSRPYEVISQEVLPDYNADAIFVVVNRDDKSQQAFKELQKSAVWKGLKAVKANHVYKIADQPWLDYSALGNKLAMDEAKKLFQK</sequence>
<comment type="caution">
    <text evidence="9">The sequence shown here is derived from an EMBL/GenBank/DDBJ whole genome shotgun (WGS) entry which is preliminary data.</text>
</comment>
<accession>A0A150F2B8</accession>
<keyword evidence="3" id="KW-0813">Transport</keyword>
<dbReference type="PANTHER" id="PTHR30532">
    <property type="entry name" value="IRON III DICITRATE-BINDING PERIPLASMIC PROTEIN"/>
    <property type="match status" value="1"/>
</dbReference>
<evidence type="ECO:0000256" key="5">
    <source>
        <dbReference type="ARBA" id="ARBA00023139"/>
    </source>
</evidence>
<dbReference type="OrthoDB" id="2901226at2"/>
<reference evidence="10" key="1">
    <citation type="submission" date="2016-02" db="EMBL/GenBank/DDBJ databases">
        <authorList>
            <person name="Dunlap C."/>
        </authorList>
    </citation>
    <scope>NUCLEOTIDE SEQUENCE [LARGE SCALE GENOMIC DNA]</scope>
    <source>
        <strain evidence="10">NRRL B-41092</strain>
    </source>
</reference>
<comment type="similarity">
    <text evidence="2">Belongs to the bacterial solute-binding protein 8 family.</text>
</comment>
<gene>
    <name evidence="9" type="ORF">AXI58_04950</name>
</gene>
<evidence type="ECO:0000259" key="8">
    <source>
        <dbReference type="PROSITE" id="PS50983"/>
    </source>
</evidence>
<organism evidence="9 10">
    <name type="scientific">Bacillus nakamurai</name>
    <dbReference type="NCBI Taxonomy" id="1793963"/>
    <lineage>
        <taxon>Bacteria</taxon>
        <taxon>Bacillati</taxon>
        <taxon>Bacillota</taxon>
        <taxon>Bacilli</taxon>
        <taxon>Bacillales</taxon>
        <taxon>Bacillaceae</taxon>
        <taxon>Bacillus</taxon>
    </lineage>
</organism>
<dbReference type="Proteomes" id="UP000075430">
    <property type="component" value="Unassembled WGS sequence"/>
</dbReference>
<dbReference type="Pfam" id="PF01497">
    <property type="entry name" value="Peripla_BP_2"/>
    <property type="match status" value="1"/>
</dbReference>
<dbReference type="Gene3D" id="3.40.50.1980">
    <property type="entry name" value="Nitrogenase molybdenum iron protein domain"/>
    <property type="match status" value="2"/>
</dbReference>
<dbReference type="InterPro" id="IPR051313">
    <property type="entry name" value="Bact_iron-sidero_bind"/>
</dbReference>
<dbReference type="RefSeq" id="WP_061523263.1">
    <property type="nucleotide sequence ID" value="NZ_JARLZY010000012.1"/>
</dbReference>
<name>A0A150F2B8_9BACI</name>
<evidence type="ECO:0000256" key="4">
    <source>
        <dbReference type="ARBA" id="ARBA00022729"/>
    </source>
</evidence>
<evidence type="ECO:0000256" key="3">
    <source>
        <dbReference type="ARBA" id="ARBA00022448"/>
    </source>
</evidence>
<dbReference type="SUPFAM" id="SSF53807">
    <property type="entry name" value="Helical backbone' metal receptor"/>
    <property type="match status" value="1"/>
</dbReference>
<dbReference type="EMBL" id="LSBA01000039">
    <property type="protein sequence ID" value="KXZ13034.1"/>
    <property type="molecule type" value="Genomic_DNA"/>
</dbReference>
<keyword evidence="4 7" id="KW-0732">Signal</keyword>
<feature type="chain" id="PRO_5038653347" evidence="7">
    <location>
        <begin position="18"/>
        <end position="298"/>
    </location>
</feature>
<dbReference type="GO" id="GO:0005886">
    <property type="term" value="C:plasma membrane"/>
    <property type="evidence" value="ECO:0007669"/>
    <property type="project" value="UniProtKB-SubCell"/>
</dbReference>
<dbReference type="GO" id="GO:1901678">
    <property type="term" value="P:iron coordination entity transport"/>
    <property type="evidence" value="ECO:0007669"/>
    <property type="project" value="UniProtKB-ARBA"/>
</dbReference>
<keyword evidence="10" id="KW-1185">Reference proteome</keyword>
<dbReference type="PROSITE" id="PS51257">
    <property type="entry name" value="PROKAR_LIPOPROTEIN"/>
    <property type="match status" value="1"/>
</dbReference>
<dbReference type="STRING" id="1793963.AXI58_04950"/>
<evidence type="ECO:0000313" key="9">
    <source>
        <dbReference type="EMBL" id="KXZ13034.1"/>
    </source>
</evidence>
<dbReference type="AlphaFoldDB" id="A0A150F2B8"/>
<evidence type="ECO:0000256" key="6">
    <source>
        <dbReference type="ARBA" id="ARBA00023288"/>
    </source>
</evidence>
<dbReference type="PANTHER" id="PTHR30532:SF21">
    <property type="entry name" value="SIDEROPHORE-BINDING LIPOPROTEIN YFIY-RELATED"/>
    <property type="match status" value="1"/>
</dbReference>
<evidence type="ECO:0000313" key="10">
    <source>
        <dbReference type="Proteomes" id="UP000075430"/>
    </source>
</evidence>
<dbReference type="InterPro" id="IPR002491">
    <property type="entry name" value="ABC_transptr_periplasmic_BD"/>
</dbReference>